<dbReference type="GO" id="GO:0008477">
    <property type="term" value="F:purine nucleosidase activity"/>
    <property type="evidence" value="ECO:0007669"/>
    <property type="project" value="TreeGrafter"/>
</dbReference>
<evidence type="ECO:0000313" key="5">
    <source>
        <dbReference type="Proteomes" id="UP000501602"/>
    </source>
</evidence>
<dbReference type="AlphaFoldDB" id="A0A6H1UF53"/>
<protein>
    <submittedName>
        <fullName evidence="4">Nucleoside hydrolase</fullName>
    </submittedName>
</protein>
<dbReference type="PANTHER" id="PTHR12304">
    <property type="entry name" value="INOSINE-URIDINE PREFERRING NUCLEOSIDE HYDROLASE"/>
    <property type="match status" value="1"/>
</dbReference>
<dbReference type="RefSeq" id="WP_168660987.1">
    <property type="nucleotide sequence ID" value="NZ_CP051180.1"/>
</dbReference>
<dbReference type="GO" id="GO:0006152">
    <property type="term" value="P:purine nucleoside catabolic process"/>
    <property type="evidence" value="ECO:0007669"/>
    <property type="project" value="TreeGrafter"/>
</dbReference>
<dbReference type="EMBL" id="CP051180">
    <property type="protein sequence ID" value="QIZ77727.1"/>
    <property type="molecule type" value="Genomic_DNA"/>
</dbReference>
<keyword evidence="1 4" id="KW-0378">Hydrolase</keyword>
<accession>A0A6H1UF53</accession>
<dbReference type="InterPro" id="IPR036452">
    <property type="entry name" value="Ribo_hydro-like"/>
</dbReference>
<organism evidence="4 5">
    <name type="scientific">Ferrimonas lipolytica</name>
    <dbReference type="NCBI Taxonomy" id="2724191"/>
    <lineage>
        <taxon>Bacteria</taxon>
        <taxon>Pseudomonadati</taxon>
        <taxon>Pseudomonadota</taxon>
        <taxon>Gammaproteobacteria</taxon>
        <taxon>Alteromonadales</taxon>
        <taxon>Ferrimonadaceae</taxon>
        <taxon>Ferrimonas</taxon>
    </lineage>
</organism>
<keyword evidence="5" id="KW-1185">Reference proteome</keyword>
<gene>
    <name evidence="4" type="ORF">HER31_12965</name>
</gene>
<dbReference type="Gene3D" id="3.90.245.10">
    <property type="entry name" value="Ribonucleoside hydrolase-like"/>
    <property type="match status" value="1"/>
</dbReference>
<evidence type="ECO:0000256" key="2">
    <source>
        <dbReference type="ARBA" id="ARBA00023295"/>
    </source>
</evidence>
<name>A0A6H1UF53_9GAMM</name>
<dbReference type="InterPro" id="IPR001910">
    <property type="entry name" value="Inosine/uridine_hydrolase_dom"/>
</dbReference>
<evidence type="ECO:0000313" key="4">
    <source>
        <dbReference type="EMBL" id="QIZ77727.1"/>
    </source>
</evidence>
<dbReference type="Proteomes" id="UP000501602">
    <property type="component" value="Chromosome"/>
</dbReference>
<keyword evidence="2" id="KW-0326">Glycosidase</keyword>
<dbReference type="CDD" id="cd02650">
    <property type="entry name" value="nuc_hydro_CaPnhB"/>
    <property type="match status" value="1"/>
</dbReference>
<dbReference type="PANTHER" id="PTHR12304:SF4">
    <property type="entry name" value="URIDINE NUCLEOSIDASE"/>
    <property type="match status" value="1"/>
</dbReference>
<dbReference type="KEGG" id="fes:HER31_12965"/>
<proteinExistence type="predicted"/>
<dbReference type="InterPro" id="IPR023186">
    <property type="entry name" value="IUNH"/>
</dbReference>
<evidence type="ECO:0000259" key="3">
    <source>
        <dbReference type="Pfam" id="PF01156"/>
    </source>
</evidence>
<evidence type="ECO:0000256" key="1">
    <source>
        <dbReference type="ARBA" id="ARBA00022801"/>
    </source>
</evidence>
<dbReference type="SUPFAM" id="SSF53590">
    <property type="entry name" value="Nucleoside hydrolase"/>
    <property type="match status" value="1"/>
</dbReference>
<feature type="domain" description="Inosine/uridine-preferring nucleoside hydrolase" evidence="3">
    <location>
        <begin position="5"/>
        <end position="308"/>
    </location>
</feature>
<dbReference type="GO" id="GO:0005829">
    <property type="term" value="C:cytosol"/>
    <property type="evidence" value="ECO:0007669"/>
    <property type="project" value="TreeGrafter"/>
</dbReference>
<reference evidence="4 5" key="1">
    <citation type="submission" date="2020-04" db="EMBL/GenBank/DDBJ databases">
        <title>Ferrimonas sp. S7 isolated from sea water.</title>
        <authorList>
            <person name="Bae S.S."/>
            <person name="Baek K."/>
        </authorList>
    </citation>
    <scope>NUCLEOTIDE SEQUENCE [LARGE SCALE GENOMIC DNA]</scope>
    <source>
        <strain evidence="4 5">S7</strain>
    </source>
</reference>
<dbReference type="Pfam" id="PF01156">
    <property type="entry name" value="IU_nuc_hydro"/>
    <property type="match status" value="1"/>
</dbReference>
<sequence length="321" mass="34703">MAEKIIFDTDPGIDDAMALLFAHAHPNIKLHAITTVYGNGVISDCTRNACFINAKFAIGAVVAEGASGPLQRPANGPTICVHGQHALGDVQAPLDTPIEIDSRPAYQYICDEVKANSGEITLVAIGPLTNIALALQHDPDIVNHVKQVVIMGGAFGSDGNFGNVAPFAEANIHDDPDAADQVFTADWPVTIIGLDVTHKAFFSGDYLEQLRHSAGEAGEFIWQVSRHYLKFYSERFGKDGCHVHDPSAVAFVADPTLFGTRSGPVRVVNSGPMIGMTVQKTDSLPYYDDEFSHFRSQEVAITVDDQRLLAIYRDSINLLAD</sequence>